<dbReference type="Proteomes" id="UP000192674">
    <property type="component" value="Unassembled WGS sequence"/>
</dbReference>
<accession>A0A1W2EY02</accession>
<proteinExistence type="predicted"/>
<reference evidence="1 2" key="1">
    <citation type="submission" date="2017-04" db="EMBL/GenBank/DDBJ databases">
        <authorList>
            <person name="Afonso C.L."/>
            <person name="Miller P.J."/>
            <person name="Scott M.A."/>
            <person name="Spackman E."/>
            <person name="Goraichik I."/>
            <person name="Dimitrov K.M."/>
            <person name="Suarez D.L."/>
            <person name="Swayne D.E."/>
        </authorList>
    </citation>
    <scope>NUCLEOTIDE SEQUENCE [LARGE SCALE GENOMIC DNA]</scope>
    <source>
        <strain evidence="1 2">DSM 43828</strain>
    </source>
</reference>
<gene>
    <name evidence="1" type="ORF">SAMN05661093_05067</name>
</gene>
<name>A0A1W2EY02_KIBAR</name>
<evidence type="ECO:0000313" key="1">
    <source>
        <dbReference type="EMBL" id="SMD14554.1"/>
    </source>
</evidence>
<dbReference type="AlphaFoldDB" id="A0A1W2EY02"/>
<evidence type="ECO:0000313" key="2">
    <source>
        <dbReference type="Proteomes" id="UP000192674"/>
    </source>
</evidence>
<sequence>MCSDEQHTTKPPSASDVKVAYETYCAAETKFLEVLTRYAKSKPDGADPLFNSFPREAAFAPGAPRSVRRLRVER</sequence>
<organism evidence="1 2">
    <name type="scientific">Kibdelosporangium aridum</name>
    <dbReference type="NCBI Taxonomy" id="2030"/>
    <lineage>
        <taxon>Bacteria</taxon>
        <taxon>Bacillati</taxon>
        <taxon>Actinomycetota</taxon>
        <taxon>Actinomycetes</taxon>
        <taxon>Pseudonocardiales</taxon>
        <taxon>Pseudonocardiaceae</taxon>
        <taxon>Kibdelosporangium</taxon>
    </lineage>
</organism>
<protein>
    <submittedName>
        <fullName evidence="1">Uncharacterized protein</fullName>
    </submittedName>
</protein>
<dbReference type="EMBL" id="FWXV01000004">
    <property type="protein sequence ID" value="SMD14554.1"/>
    <property type="molecule type" value="Genomic_DNA"/>
</dbReference>
<keyword evidence="2" id="KW-1185">Reference proteome</keyword>